<accession>A0A7K1SSD1</accession>
<dbReference type="Proteomes" id="UP000462014">
    <property type="component" value="Unassembled WGS sequence"/>
</dbReference>
<protein>
    <submittedName>
        <fullName evidence="2">Abhydrolase domain-containing 18</fullName>
    </submittedName>
</protein>
<keyword evidence="3" id="KW-1185">Reference proteome</keyword>
<dbReference type="InterPro" id="IPR029058">
    <property type="entry name" value="AB_hydrolase_fold"/>
</dbReference>
<dbReference type="Gene3D" id="3.40.50.1820">
    <property type="entry name" value="alpha/beta hydrolase"/>
    <property type="match status" value="1"/>
</dbReference>
<name>A0A7K1SSD1_9SPHI</name>
<gene>
    <name evidence="2" type="ORF">GO621_00490</name>
</gene>
<dbReference type="PANTHER" id="PTHR48098">
    <property type="entry name" value="ENTEROCHELIN ESTERASE-RELATED"/>
    <property type="match status" value="1"/>
</dbReference>
<organism evidence="2 3">
    <name type="scientific">Mucilaginibacter arboris</name>
    <dbReference type="NCBI Taxonomy" id="2682090"/>
    <lineage>
        <taxon>Bacteria</taxon>
        <taxon>Pseudomonadati</taxon>
        <taxon>Bacteroidota</taxon>
        <taxon>Sphingobacteriia</taxon>
        <taxon>Sphingobacteriales</taxon>
        <taxon>Sphingobacteriaceae</taxon>
        <taxon>Mucilaginibacter</taxon>
    </lineage>
</organism>
<dbReference type="InterPro" id="IPR000073">
    <property type="entry name" value="AB_hydrolase_1"/>
</dbReference>
<dbReference type="InterPro" id="IPR050583">
    <property type="entry name" value="Mycobacterial_A85_antigen"/>
</dbReference>
<dbReference type="EMBL" id="WPIK01000001">
    <property type="protein sequence ID" value="MVN20010.1"/>
    <property type="molecule type" value="Genomic_DNA"/>
</dbReference>
<sequence length="234" mass="27548">MIENYRRWYSYNLGFELDMLVYGDRGRPVILFPTSYGRYYQNKDFGLLDAVSWFVNEGLVKIYCPDSIDTLSWYNKSIHPADRVKNHILYDKMLNEELVPWVTLETGVNKAVMAGCSFGGYHAANFSFKHPEKVSAMFSMSGAFDIRMFTEGFYNEDIFYNNPIDFLPGNNQQDLWNMNIILGTSEHDICLESNYILSNILRNKNINHWLDIKPDEMHDWPVWREMFPHYLSTL</sequence>
<dbReference type="GO" id="GO:0016787">
    <property type="term" value="F:hydrolase activity"/>
    <property type="evidence" value="ECO:0007669"/>
    <property type="project" value="UniProtKB-KW"/>
</dbReference>
<dbReference type="RefSeq" id="WP_157562848.1">
    <property type="nucleotide sequence ID" value="NZ_WPIK01000001.1"/>
</dbReference>
<dbReference type="SUPFAM" id="SSF53474">
    <property type="entry name" value="alpha/beta-Hydrolases"/>
    <property type="match status" value="1"/>
</dbReference>
<feature type="domain" description="AB hydrolase-1" evidence="1">
    <location>
        <begin position="91"/>
        <end position="149"/>
    </location>
</feature>
<keyword evidence="2" id="KW-0378">Hydrolase</keyword>
<comment type="caution">
    <text evidence="2">The sequence shown here is derived from an EMBL/GenBank/DDBJ whole genome shotgun (WGS) entry which is preliminary data.</text>
</comment>
<evidence type="ECO:0000313" key="2">
    <source>
        <dbReference type="EMBL" id="MVN20010.1"/>
    </source>
</evidence>
<dbReference type="Pfam" id="PF00561">
    <property type="entry name" value="Abhydrolase_1"/>
    <property type="match status" value="1"/>
</dbReference>
<dbReference type="AlphaFoldDB" id="A0A7K1SSD1"/>
<evidence type="ECO:0000313" key="3">
    <source>
        <dbReference type="Proteomes" id="UP000462014"/>
    </source>
</evidence>
<reference evidence="2 3" key="1">
    <citation type="submission" date="2019-12" db="EMBL/GenBank/DDBJ databases">
        <title>Mucilaginibacter sp. HMF7410 genome sequencing and assembly.</title>
        <authorList>
            <person name="Kang H."/>
            <person name="Cha I."/>
            <person name="Kim H."/>
            <person name="Joh K."/>
        </authorList>
    </citation>
    <scope>NUCLEOTIDE SEQUENCE [LARGE SCALE GENOMIC DNA]</scope>
    <source>
        <strain evidence="2 3">HMF7410</strain>
    </source>
</reference>
<evidence type="ECO:0000259" key="1">
    <source>
        <dbReference type="Pfam" id="PF00561"/>
    </source>
</evidence>
<proteinExistence type="predicted"/>
<dbReference type="PANTHER" id="PTHR48098:SF3">
    <property type="entry name" value="IRON(III) ENTEROBACTIN ESTERASE"/>
    <property type="match status" value="1"/>
</dbReference>